<evidence type="ECO:0000313" key="3">
    <source>
        <dbReference type="Proteomes" id="UP000664521"/>
    </source>
</evidence>
<evidence type="ECO:0000256" key="1">
    <source>
        <dbReference type="SAM" id="Phobius"/>
    </source>
</evidence>
<gene>
    <name evidence="2" type="ORF">HETSPECPRED_002563</name>
</gene>
<dbReference type="EMBL" id="CAJPDS010000016">
    <property type="protein sequence ID" value="CAF9915708.1"/>
    <property type="molecule type" value="Genomic_DNA"/>
</dbReference>
<proteinExistence type="predicted"/>
<name>A0A8H3F194_9LECA</name>
<keyword evidence="1" id="KW-1133">Transmembrane helix</keyword>
<dbReference type="AlphaFoldDB" id="A0A8H3F194"/>
<comment type="caution">
    <text evidence="2">The sequence shown here is derived from an EMBL/GenBank/DDBJ whole genome shotgun (WGS) entry which is preliminary data.</text>
</comment>
<reference evidence="2" key="1">
    <citation type="submission" date="2021-03" db="EMBL/GenBank/DDBJ databases">
        <authorList>
            <person name="Tagirdzhanova G."/>
        </authorList>
    </citation>
    <scope>NUCLEOTIDE SEQUENCE</scope>
</reference>
<feature type="transmembrane region" description="Helical" evidence="1">
    <location>
        <begin position="49"/>
        <end position="71"/>
    </location>
</feature>
<evidence type="ECO:0000313" key="2">
    <source>
        <dbReference type="EMBL" id="CAF9915708.1"/>
    </source>
</evidence>
<keyword evidence="1" id="KW-0472">Membrane</keyword>
<protein>
    <submittedName>
        <fullName evidence="2">Uncharacterized protein</fullName>
    </submittedName>
</protein>
<dbReference type="Proteomes" id="UP000664521">
    <property type="component" value="Unassembled WGS sequence"/>
</dbReference>
<keyword evidence="1" id="KW-0812">Transmembrane</keyword>
<organism evidence="2 3">
    <name type="scientific">Heterodermia speciosa</name>
    <dbReference type="NCBI Taxonomy" id="116794"/>
    <lineage>
        <taxon>Eukaryota</taxon>
        <taxon>Fungi</taxon>
        <taxon>Dikarya</taxon>
        <taxon>Ascomycota</taxon>
        <taxon>Pezizomycotina</taxon>
        <taxon>Lecanoromycetes</taxon>
        <taxon>OSLEUM clade</taxon>
        <taxon>Lecanoromycetidae</taxon>
        <taxon>Caliciales</taxon>
        <taxon>Physciaceae</taxon>
        <taxon>Heterodermia</taxon>
    </lineage>
</organism>
<accession>A0A8H3F194</accession>
<sequence>MDRFREPNMSERRRIWSTQAVVFENEQVRNPVLFVRYALRALARELWPVRVNAISFAFILLVVWNILWPAILTTWELLQVDIDLAIASSCDRPYAQAFCRESCKLGGIQTTFPISCSGRRSDIPYPSKEVPSSSSSKSSKSSGLTILDRLEGHKESCEKYQDVVFPSIKDDLQTTAAYRTRPLDTYKKLCRSLDHMPMESMSYYLQVMVNATTISKYARDAQNYTQETLAYLSRSDLILATKEIQKYFSEAIPSEGDAVASLKRVRGRIQSQFEKLVNRLVEKRLSTRVAELFSKAELQEMQPLLMWMREDARRIHEVARRSKVMRGWKQRPESGRVMEILREGEHEGRLGKRLAPWS</sequence>
<keyword evidence="3" id="KW-1185">Reference proteome</keyword>